<dbReference type="AlphaFoldDB" id="A0A0S6U6D9"/>
<dbReference type="EMBL" id="DF384213">
    <property type="protein sequence ID" value="GAE02740.1"/>
    <property type="molecule type" value="Genomic_DNA"/>
</dbReference>
<accession>A0A0S6U6D9</accession>
<sequence length="126" mass="14040">MREDLIKVLKMLSEGKINIEKCADLVEAMYKNKETNITNVNNYNEKMFKIYVDSSEGDNVKINIPVVVLNSILKITGKLPIKNADLEGVDLEMLAETISKAIESEILGEIVSVNSSKGDIVRIVIE</sequence>
<dbReference type="Proteomes" id="UP000054164">
    <property type="component" value="Unassembled WGS sequence"/>
</dbReference>
<evidence type="ECO:0000313" key="1">
    <source>
        <dbReference type="EMBL" id="GAE02740.1"/>
    </source>
</evidence>
<name>A0A0S6U6D9_CLOBO</name>
<proteinExistence type="predicted"/>
<protein>
    <submittedName>
        <fullName evidence="1">Uncharacterized protein</fullName>
    </submittedName>
</protein>
<dbReference type="RefSeq" id="WP_030035517.1">
    <property type="nucleotide sequence ID" value="NZ_DF384213.1"/>
</dbReference>
<reference evidence="1" key="1">
    <citation type="submission" date="2013-10" db="EMBL/GenBank/DDBJ databases">
        <title>Draft genome sequence of Clostridium botulinum type B strain Osaka05.</title>
        <authorList>
            <person name="Sakaguchi Y."/>
            <person name="Hosomi K."/>
            <person name="Uchiyama J."/>
            <person name="Ogura Y."/>
            <person name="Sakaguchi M."/>
            <person name="Kohda T."/>
            <person name="Mukamoto M."/>
            <person name="Misawa N."/>
            <person name="Matsuzaki S."/>
            <person name="Hayashi T."/>
            <person name="Kozaki S."/>
        </authorList>
    </citation>
    <scope>NUCLEOTIDE SEQUENCE</scope>
    <source>
        <strain evidence="1">Osaka05</strain>
    </source>
</reference>
<dbReference type="HOGENOM" id="CLU_132548_2_1_9"/>
<organism evidence="1">
    <name type="scientific">Clostridium botulinum B str. Osaka05</name>
    <dbReference type="NCBI Taxonomy" id="1407017"/>
    <lineage>
        <taxon>Bacteria</taxon>
        <taxon>Bacillati</taxon>
        <taxon>Bacillota</taxon>
        <taxon>Clostridia</taxon>
        <taxon>Eubacteriales</taxon>
        <taxon>Clostridiaceae</taxon>
        <taxon>Clostridium</taxon>
    </lineage>
</organism>
<gene>
    <name evidence="1" type="ORF">CBO05C_2430</name>
</gene>